<protein>
    <recommendedName>
        <fullName evidence="4">ABC-type zinc uptake system zinc chaperone</fullName>
    </recommendedName>
</protein>
<evidence type="ECO:0008006" key="4">
    <source>
        <dbReference type="Google" id="ProtNLM"/>
    </source>
</evidence>
<reference evidence="2 3" key="1">
    <citation type="submission" date="2016-07" db="EMBL/GenBank/DDBJ databases">
        <title>Whole-genome of two Shewanella species isolated from a digestive organ of sea cucumber Apostichopus japonicus Selenka 1867.</title>
        <authorList>
            <person name="Hong H.-H."/>
            <person name="Choi H."/>
            <person name="Cheon S."/>
            <person name="Oh J.-S."/>
            <person name="Lee H.-G."/>
            <person name="Park C."/>
        </authorList>
    </citation>
    <scope>NUCLEOTIDE SEQUENCE [LARGE SCALE GENOMIC DNA]</scope>
    <source>
        <strain evidence="2 3">CSB03KR</strain>
    </source>
</reference>
<gene>
    <name evidence="2" type="ORF">BEL05_13275</name>
</gene>
<feature type="signal peptide" evidence="1">
    <location>
        <begin position="1"/>
        <end position="31"/>
    </location>
</feature>
<dbReference type="EMBL" id="MCBT01000043">
    <property type="protein sequence ID" value="OEG73238.1"/>
    <property type="molecule type" value="Genomic_DNA"/>
</dbReference>
<dbReference type="STRING" id="23.BEL05_13275"/>
<dbReference type="Proteomes" id="UP000095230">
    <property type="component" value="Unassembled WGS sequence"/>
</dbReference>
<comment type="caution">
    <text evidence="2">The sequence shown here is derived from an EMBL/GenBank/DDBJ whole genome shotgun (WGS) entry which is preliminary data.</text>
</comment>
<sequence length="97" mass="10654">MAYKTKGLARGVAIWLSAILFCLSVAAPAHSLEHVDDGAKNHCTLCIQKVQLNSLLPVGDFIFTLPSPIYEKFESKLTVSLATHIDYFHSRAPPKNS</sequence>
<dbReference type="AlphaFoldDB" id="A0A1E5IT82"/>
<evidence type="ECO:0000313" key="3">
    <source>
        <dbReference type="Proteomes" id="UP000095230"/>
    </source>
</evidence>
<proteinExistence type="predicted"/>
<keyword evidence="1" id="KW-0732">Signal</keyword>
<evidence type="ECO:0000256" key="1">
    <source>
        <dbReference type="SAM" id="SignalP"/>
    </source>
</evidence>
<name>A0A1E5IT82_SHECO</name>
<feature type="chain" id="PRO_5009179100" description="ABC-type zinc uptake system zinc chaperone" evidence="1">
    <location>
        <begin position="32"/>
        <end position="97"/>
    </location>
</feature>
<evidence type="ECO:0000313" key="2">
    <source>
        <dbReference type="EMBL" id="OEG73238.1"/>
    </source>
</evidence>
<organism evidence="2 3">
    <name type="scientific">Shewanella colwelliana</name>
    <name type="common">Alteromonas colwelliana</name>
    <dbReference type="NCBI Taxonomy" id="23"/>
    <lineage>
        <taxon>Bacteria</taxon>
        <taxon>Pseudomonadati</taxon>
        <taxon>Pseudomonadota</taxon>
        <taxon>Gammaproteobacteria</taxon>
        <taxon>Alteromonadales</taxon>
        <taxon>Shewanellaceae</taxon>
        <taxon>Shewanella</taxon>
    </lineage>
</organism>
<accession>A0A1E5IT82</accession>